<dbReference type="EMBL" id="CP029077">
    <property type="protein sequence ID" value="QED23125.1"/>
    <property type="molecule type" value="Genomic_DNA"/>
</dbReference>
<reference evidence="3 4" key="1">
    <citation type="journal article" date="2019" name="ISME J.">
        <title>Deianiraea, an extracellular bacterium associated with the ciliate Paramecium, suggests an alternative scenario for the evolution of Rickettsiales.</title>
        <authorList>
            <person name="Castelli M."/>
            <person name="Sabaneyeva E."/>
            <person name="Lanzoni O."/>
            <person name="Lebedeva N."/>
            <person name="Floriano A.M."/>
            <person name="Gaiarsa S."/>
            <person name="Benken K."/>
            <person name="Modeo L."/>
            <person name="Bandi C."/>
            <person name="Potekhin A."/>
            <person name="Sassera D."/>
            <person name="Petroni G."/>
        </authorList>
    </citation>
    <scope>NUCLEOTIDE SEQUENCE [LARGE SCALE GENOMIC DNA]</scope>
    <source>
        <strain evidence="3">CyL4-1</strain>
    </source>
</reference>
<dbReference type="EMBL" id="CP029077">
    <property type="protein sequence ID" value="QED23262.1"/>
    <property type="molecule type" value="Genomic_DNA"/>
</dbReference>
<sequence>MLFICKYLTFCLLLFAIFCNKARSDDLAQNAENGTQLAADQADGGFVYDDGSDKNQSKPAKSATENRFVNSQDELSYIDSDPYSDFQQLKSKSSAYLPKKYRPNPRYGVFGHGKLYVKDPTTANVLLSFAKYNVKSSEFNLTPSDELKIRTNDTSYAPTGVSNNAGSASGTSIGLKYIDHLYFFGPTSLDYGAYIDYDSATSNVDRYSKDVGGASTITKFTYSGPHLSAGAHLGITLFDRISIYGFAGPAISRMQTFGASGYDKKQLSLSVVYPSYVKDSTLSKTKVVFKNPQIDADFNQDGVVSSQEKDFLNNVFQGYISGKFTDNKIMNNYYNTNEISSSGILLNEYYNIYGISNFKRLGLEIPASSIYNVNVKAAQDFSPYFINNGSVINFNTNGSFLSMSGQNYATNATDANKTDINLINTNVGENVAKTLNEVLNNYIDLRMEYEKNPSSLISETLIKNIETFFTHYGGSADMSIISGNFSNLRFKLEYTDDSGEKHNLMTKLNLSDDYIYGSKLTDIMTLVRNIFNGYNLELYDNIDGYFTSITLNGDKNSTNDDLSHPIFYLIGGGYTPGTQLTAHALYYLDMSSYKPITNDSGKYLIAPVSFMTTNFTGPGSNDSYKGVLGGSILLQGLSDKSSEIADSDRISYNFITSSIFNSEKTLSFALGYNAETELKNKIDVKTADVESFQVFTSSNANVVVSYDILSYLAKQQTQYSLTAQNNYMELSSRNLVGVKYGMGAMLNLGNYFSIGVEYANYSYNYKDSPSYIYDFAALNGSSVAVDVYKGLSFDNSINMKTSKVMLMVNLF</sequence>
<dbReference type="Proteomes" id="UP000321934">
    <property type="component" value="Chromosome"/>
</dbReference>
<feature type="signal peptide" evidence="1">
    <location>
        <begin position="1"/>
        <end position="21"/>
    </location>
</feature>
<name>A0A5B8XD55_9RICK</name>
<evidence type="ECO:0000313" key="3">
    <source>
        <dbReference type="EMBL" id="QED23262.1"/>
    </source>
</evidence>
<feature type="chain" id="PRO_5036138530" evidence="1">
    <location>
        <begin position="22"/>
        <end position="811"/>
    </location>
</feature>
<dbReference type="AlphaFoldDB" id="A0A5B8XD55"/>
<keyword evidence="4" id="KW-1185">Reference proteome</keyword>
<gene>
    <name evidence="2" type="ORF">Deia_00318</name>
    <name evidence="3" type="ORF">Deia_00462</name>
</gene>
<protein>
    <submittedName>
        <fullName evidence="3">Uncharacterized protein</fullName>
    </submittedName>
</protein>
<organism evidence="3 4">
    <name type="scientific">Candidatus Deianiraea vastatrix</name>
    <dbReference type="NCBI Taxonomy" id="2163644"/>
    <lineage>
        <taxon>Bacteria</taxon>
        <taxon>Pseudomonadati</taxon>
        <taxon>Pseudomonadota</taxon>
        <taxon>Alphaproteobacteria</taxon>
        <taxon>Rickettsiales</taxon>
        <taxon>Candidatus Deianiraeaceae</taxon>
        <taxon>Candidatus Deianiraea</taxon>
    </lineage>
</organism>
<dbReference type="OrthoDB" id="9815357at2"/>
<proteinExistence type="predicted"/>
<evidence type="ECO:0000256" key="1">
    <source>
        <dbReference type="SAM" id="SignalP"/>
    </source>
</evidence>
<dbReference type="RefSeq" id="WP_146820417.1">
    <property type="nucleotide sequence ID" value="NZ_CP029077.1"/>
</dbReference>
<evidence type="ECO:0000313" key="4">
    <source>
        <dbReference type="Proteomes" id="UP000321934"/>
    </source>
</evidence>
<keyword evidence="1" id="KW-0732">Signal</keyword>
<accession>A0A5B8XD55</accession>
<evidence type="ECO:0000313" key="2">
    <source>
        <dbReference type="EMBL" id="QED23125.1"/>
    </source>
</evidence>